<dbReference type="RefSeq" id="WP_088822822.1">
    <property type="nucleotide sequence ID" value="NZ_FZLN01000001.1"/>
</dbReference>
<dbReference type="GO" id="GO:0004792">
    <property type="term" value="F:thiosulfate-cyanide sulfurtransferase activity"/>
    <property type="evidence" value="ECO:0007669"/>
    <property type="project" value="TreeGrafter"/>
</dbReference>
<proteinExistence type="inferred from homology"/>
<evidence type="ECO:0000256" key="1">
    <source>
        <dbReference type="ARBA" id="ARBA00009919"/>
    </source>
</evidence>
<gene>
    <name evidence="3" type="ORF">SAMN05444584_0724</name>
</gene>
<dbReference type="FunFam" id="3.40.50.720:FF:000080">
    <property type="entry name" value="Thiazole biosynthesis adenylyltransferase ThiF"/>
    <property type="match status" value="1"/>
</dbReference>
<dbReference type="Proteomes" id="UP000243463">
    <property type="component" value="Unassembled WGS sequence"/>
</dbReference>
<dbReference type="GO" id="GO:0016779">
    <property type="term" value="F:nucleotidyltransferase activity"/>
    <property type="evidence" value="ECO:0007669"/>
    <property type="project" value="UniProtKB-KW"/>
</dbReference>
<dbReference type="PANTHER" id="PTHR10953">
    <property type="entry name" value="UBIQUITIN-ACTIVATING ENZYME E1"/>
    <property type="match status" value="1"/>
</dbReference>
<dbReference type="InterPro" id="IPR045886">
    <property type="entry name" value="ThiF/MoeB/HesA"/>
</dbReference>
<dbReference type="Pfam" id="PF00899">
    <property type="entry name" value="ThiF"/>
    <property type="match status" value="1"/>
</dbReference>
<dbReference type="EMBL" id="FZLN01000001">
    <property type="protein sequence ID" value="SNQ28798.1"/>
    <property type="molecule type" value="Genomic_DNA"/>
</dbReference>
<reference evidence="4" key="1">
    <citation type="submission" date="2017-06" db="EMBL/GenBank/DDBJ databases">
        <authorList>
            <person name="Varghese N."/>
            <person name="Submissions S."/>
        </authorList>
    </citation>
    <scope>NUCLEOTIDE SEQUENCE [LARGE SCALE GENOMIC DNA]</scope>
    <source>
        <strain evidence="4">ANC 5114</strain>
    </source>
</reference>
<comment type="similarity">
    <text evidence="1">Belongs to the HesA/MoeB/ThiF family.</text>
</comment>
<evidence type="ECO:0000259" key="2">
    <source>
        <dbReference type="Pfam" id="PF00899"/>
    </source>
</evidence>
<dbReference type="InterPro" id="IPR035985">
    <property type="entry name" value="Ubiquitin-activating_enz"/>
</dbReference>
<dbReference type="GO" id="GO:0005737">
    <property type="term" value="C:cytoplasm"/>
    <property type="evidence" value="ECO:0007669"/>
    <property type="project" value="TreeGrafter"/>
</dbReference>
<dbReference type="SUPFAM" id="SSF69572">
    <property type="entry name" value="Activating enzymes of the ubiquitin-like proteins"/>
    <property type="match status" value="1"/>
</dbReference>
<dbReference type="OrthoDB" id="9804286at2"/>
<dbReference type="AlphaFoldDB" id="A0A217EE57"/>
<feature type="domain" description="THIF-type NAD/FAD binding fold" evidence="2">
    <location>
        <begin position="20"/>
        <end position="252"/>
    </location>
</feature>
<dbReference type="PANTHER" id="PTHR10953:SF102">
    <property type="entry name" value="ADENYLYLTRANSFERASE AND SULFURTRANSFERASE MOCS3"/>
    <property type="match status" value="1"/>
</dbReference>
<dbReference type="GO" id="GO:0032446">
    <property type="term" value="P:protein modification by small protein conjugation"/>
    <property type="evidence" value="ECO:0007669"/>
    <property type="project" value="TreeGrafter"/>
</dbReference>
<evidence type="ECO:0000313" key="4">
    <source>
        <dbReference type="Proteomes" id="UP000243463"/>
    </source>
</evidence>
<dbReference type="InterPro" id="IPR000594">
    <property type="entry name" value="ThiF_NAD_FAD-bd"/>
</dbReference>
<name>A0A217EE57_9GAMM</name>
<keyword evidence="3" id="KW-0548">Nucleotidyltransferase</keyword>
<keyword evidence="3" id="KW-0808">Transferase</keyword>
<dbReference type="GO" id="GO:0008641">
    <property type="term" value="F:ubiquitin-like modifier activating enzyme activity"/>
    <property type="evidence" value="ECO:0007669"/>
    <property type="project" value="InterPro"/>
</dbReference>
<sequence>MDNRSTDHWQELSDDEIHLYSRQILLEDWDLQAQEKINMSNVLIVGAGGIGCIVAELLARAGVGKITIVDHDKIETSNLQRQLAFEPNHIGYYKADILAQKIKQINPHIDVVSLCHSVVNENIAQLFKTQDLILDGCDNFGTRYLVNQYAMKMKIPLISASAIGYHGQIMMATSETACYQCLFPQDSVNDTLTCHNSGVLATVPNVIGALQAHHALLYLGLERRPLQQKLLVWNGLNMTQRIVQFEKDENCLICATK</sequence>
<dbReference type="CDD" id="cd00757">
    <property type="entry name" value="ThiF_MoeB_HesA_family"/>
    <property type="match status" value="1"/>
</dbReference>
<organism evidence="3 4">
    <name type="scientific">Acinetobacter apis</name>
    <dbReference type="NCBI Taxonomy" id="1229165"/>
    <lineage>
        <taxon>Bacteria</taxon>
        <taxon>Pseudomonadati</taxon>
        <taxon>Pseudomonadota</taxon>
        <taxon>Gammaproteobacteria</taxon>
        <taxon>Moraxellales</taxon>
        <taxon>Moraxellaceae</taxon>
        <taxon>Acinetobacter</taxon>
    </lineage>
</organism>
<keyword evidence="4" id="KW-1185">Reference proteome</keyword>
<dbReference type="Gene3D" id="3.40.50.720">
    <property type="entry name" value="NAD(P)-binding Rossmann-like Domain"/>
    <property type="match status" value="1"/>
</dbReference>
<accession>A0A217EE57</accession>
<protein>
    <submittedName>
        <fullName evidence="3">Adenylyltransferase and sulfurtransferase</fullName>
    </submittedName>
</protein>
<evidence type="ECO:0000313" key="3">
    <source>
        <dbReference type="EMBL" id="SNQ28798.1"/>
    </source>
</evidence>